<dbReference type="InterPro" id="IPR005346">
    <property type="entry name" value="RnfH"/>
</dbReference>
<dbReference type="Proteomes" id="UP000034410">
    <property type="component" value="Chromosome"/>
</dbReference>
<dbReference type="AlphaFoldDB" id="A0A0F7K196"/>
<organism evidence="3 4">
    <name type="scientific">Sedimenticola thiotaurini</name>
    <dbReference type="NCBI Taxonomy" id="1543721"/>
    <lineage>
        <taxon>Bacteria</taxon>
        <taxon>Pseudomonadati</taxon>
        <taxon>Pseudomonadota</taxon>
        <taxon>Gammaproteobacteria</taxon>
        <taxon>Chromatiales</taxon>
        <taxon>Sedimenticolaceae</taxon>
        <taxon>Sedimenticola</taxon>
    </lineage>
</organism>
<dbReference type="Gene3D" id="3.10.20.280">
    <property type="entry name" value="RnfH-like"/>
    <property type="match status" value="1"/>
</dbReference>
<comment type="similarity">
    <text evidence="1 2">Belongs to the UPF0125 (RnfH) family.</text>
</comment>
<dbReference type="HAMAP" id="MF_00460">
    <property type="entry name" value="UPF0125_RnfH"/>
    <property type="match status" value="1"/>
</dbReference>
<dbReference type="Pfam" id="PF03658">
    <property type="entry name" value="Ub-RnfH"/>
    <property type="match status" value="1"/>
</dbReference>
<evidence type="ECO:0000256" key="1">
    <source>
        <dbReference type="ARBA" id="ARBA00010645"/>
    </source>
</evidence>
<dbReference type="PANTHER" id="PTHR37483">
    <property type="entry name" value="UPF0125 PROTEIN RATB"/>
    <property type="match status" value="1"/>
</dbReference>
<dbReference type="SUPFAM" id="SSF54285">
    <property type="entry name" value="MoaD/ThiS"/>
    <property type="match status" value="1"/>
</dbReference>
<dbReference type="PATRIC" id="fig|1543721.4.peg.3354"/>
<name>A0A0F7K196_9GAMM</name>
<proteinExistence type="inferred from homology"/>
<dbReference type="EMBL" id="CP011412">
    <property type="protein sequence ID" value="AKH22331.1"/>
    <property type="molecule type" value="Genomic_DNA"/>
</dbReference>
<dbReference type="InterPro" id="IPR037021">
    <property type="entry name" value="RnfH_sf"/>
</dbReference>
<evidence type="ECO:0000313" key="3">
    <source>
        <dbReference type="EMBL" id="AKH22331.1"/>
    </source>
</evidence>
<dbReference type="KEGG" id="seds:AAY24_16245"/>
<keyword evidence="4" id="KW-1185">Reference proteome</keyword>
<evidence type="ECO:0000256" key="2">
    <source>
        <dbReference type="HAMAP-Rule" id="MF_00460"/>
    </source>
</evidence>
<accession>A0A0F7K196</accession>
<dbReference type="PANTHER" id="PTHR37483:SF1">
    <property type="entry name" value="UPF0125 PROTEIN RATB"/>
    <property type="match status" value="1"/>
</dbReference>
<evidence type="ECO:0000313" key="4">
    <source>
        <dbReference type="Proteomes" id="UP000034410"/>
    </source>
</evidence>
<reference evidence="3 4" key="1">
    <citation type="journal article" date="2015" name="Genome Announc.">
        <title>Complete Genome Sequence of Sedimenticola thiotaurini Strain SIP-G1, a Polyphosphate- and Polyhydroxyalkanoate-Accumulating Sulfur-Oxidizing Gammaproteobacterium Isolated from Salt Marsh Sediments.</title>
        <authorList>
            <person name="Flood B.E."/>
            <person name="Jones D.S."/>
            <person name="Bailey J.V."/>
        </authorList>
    </citation>
    <scope>NUCLEOTIDE SEQUENCE [LARGE SCALE GENOMIC DNA]</scope>
    <source>
        <strain evidence="3 4">SIP-G1</strain>
    </source>
</reference>
<dbReference type="InterPro" id="IPR016155">
    <property type="entry name" value="Mopterin_synth/thiamin_S_b"/>
</dbReference>
<protein>
    <recommendedName>
        <fullName evidence="2">UPF0125 protein AAY24_16245</fullName>
    </recommendedName>
</protein>
<dbReference type="NCBIfam" id="NF002490">
    <property type="entry name" value="PRK01777.1"/>
    <property type="match status" value="1"/>
</dbReference>
<sequence length="81" mass="9134">MNDPSLIRIEVVYALRDQQQIKEIQVCRGATIEDGIRISGILDEFDGIDIETSKVGVYGSLRKLSDPVVEGDRIEIYRPVE</sequence>
<gene>
    <name evidence="3" type="ORF">AAY24_16245</name>
</gene>